<dbReference type="SUPFAM" id="SSF53335">
    <property type="entry name" value="S-adenosyl-L-methionine-dependent methyltransferases"/>
    <property type="match status" value="1"/>
</dbReference>
<feature type="transmembrane region" description="Helical" evidence="1">
    <location>
        <begin position="6"/>
        <end position="29"/>
    </location>
</feature>
<evidence type="ECO:0000313" key="4">
    <source>
        <dbReference type="Proteomes" id="UP001378592"/>
    </source>
</evidence>
<sequence>MAEIDVIIQQFLMDYVLVVIYLGIALYVAKSLYPKTKKWIVWQQLHESERCYAEMTRYQRQELLAPLHRLISADIFLRNQGIIRIVDIGVMTGINIRYFPNSTHVVAVDTRYNLEYFFKPIATTLDHVRIKECVEYNHIDLKKIPDEYADAVVGSFVLCKAKDEATILKEIYRILAPNC</sequence>
<dbReference type="GO" id="GO:0008757">
    <property type="term" value="F:S-adenosylmethionine-dependent methyltransferase activity"/>
    <property type="evidence" value="ECO:0007669"/>
    <property type="project" value="InterPro"/>
</dbReference>
<dbReference type="EMBL" id="JAZDUA010000281">
    <property type="protein sequence ID" value="KAK7862327.1"/>
    <property type="molecule type" value="Genomic_DNA"/>
</dbReference>
<keyword evidence="1" id="KW-0472">Membrane</keyword>
<dbReference type="InterPro" id="IPR013216">
    <property type="entry name" value="Methyltransf_11"/>
</dbReference>
<dbReference type="InterPro" id="IPR029063">
    <property type="entry name" value="SAM-dependent_MTases_sf"/>
</dbReference>
<evidence type="ECO:0000256" key="1">
    <source>
        <dbReference type="SAM" id="Phobius"/>
    </source>
</evidence>
<dbReference type="PANTHER" id="PTHR45036:SF1">
    <property type="entry name" value="METHYLTRANSFERASE LIKE 7A"/>
    <property type="match status" value="1"/>
</dbReference>
<accession>A0AAN9VGP7</accession>
<dbReference type="InterPro" id="IPR052356">
    <property type="entry name" value="Thiol_S-MT"/>
</dbReference>
<evidence type="ECO:0000259" key="2">
    <source>
        <dbReference type="Pfam" id="PF08241"/>
    </source>
</evidence>
<comment type="caution">
    <text evidence="3">The sequence shown here is derived from an EMBL/GenBank/DDBJ whole genome shotgun (WGS) entry which is preliminary data.</text>
</comment>
<protein>
    <recommendedName>
        <fullName evidence="2">Methyltransferase type 11 domain-containing protein</fullName>
    </recommendedName>
</protein>
<dbReference type="Pfam" id="PF08241">
    <property type="entry name" value="Methyltransf_11"/>
    <property type="match status" value="1"/>
</dbReference>
<evidence type="ECO:0000313" key="3">
    <source>
        <dbReference type="EMBL" id="KAK7862327.1"/>
    </source>
</evidence>
<dbReference type="PANTHER" id="PTHR45036">
    <property type="entry name" value="METHYLTRANSFERASE LIKE 7B"/>
    <property type="match status" value="1"/>
</dbReference>
<keyword evidence="1" id="KW-1133">Transmembrane helix</keyword>
<dbReference type="AlphaFoldDB" id="A0AAN9VGP7"/>
<organism evidence="3 4">
    <name type="scientific">Gryllus longicercus</name>
    <dbReference type="NCBI Taxonomy" id="2509291"/>
    <lineage>
        <taxon>Eukaryota</taxon>
        <taxon>Metazoa</taxon>
        <taxon>Ecdysozoa</taxon>
        <taxon>Arthropoda</taxon>
        <taxon>Hexapoda</taxon>
        <taxon>Insecta</taxon>
        <taxon>Pterygota</taxon>
        <taxon>Neoptera</taxon>
        <taxon>Polyneoptera</taxon>
        <taxon>Orthoptera</taxon>
        <taxon>Ensifera</taxon>
        <taxon>Gryllidea</taxon>
        <taxon>Grylloidea</taxon>
        <taxon>Gryllidae</taxon>
        <taxon>Gryllinae</taxon>
        <taxon>Gryllus</taxon>
    </lineage>
</organism>
<proteinExistence type="predicted"/>
<dbReference type="Gene3D" id="3.40.50.150">
    <property type="entry name" value="Vaccinia Virus protein VP39"/>
    <property type="match status" value="1"/>
</dbReference>
<keyword evidence="1" id="KW-0812">Transmembrane</keyword>
<feature type="domain" description="Methyltransferase type 11" evidence="2">
    <location>
        <begin position="86"/>
        <end position="178"/>
    </location>
</feature>
<dbReference type="Proteomes" id="UP001378592">
    <property type="component" value="Unassembled WGS sequence"/>
</dbReference>
<keyword evidence="4" id="KW-1185">Reference proteome</keyword>
<gene>
    <name evidence="3" type="ORF">R5R35_005222</name>
</gene>
<reference evidence="3 4" key="1">
    <citation type="submission" date="2024-03" db="EMBL/GenBank/DDBJ databases">
        <title>The genome assembly and annotation of the cricket Gryllus longicercus Weissman &amp; Gray.</title>
        <authorList>
            <person name="Szrajer S."/>
            <person name="Gray D."/>
            <person name="Ylla G."/>
        </authorList>
    </citation>
    <scope>NUCLEOTIDE SEQUENCE [LARGE SCALE GENOMIC DNA]</scope>
    <source>
        <strain evidence="3">DAG 2021-001</strain>
        <tissue evidence="3">Whole body minus gut</tissue>
    </source>
</reference>
<name>A0AAN9VGP7_9ORTH</name>